<comment type="function">
    <text evidence="9">Catalyzes the ATP-dependent amination of UTP to CTP with either L-glutamine or ammonia as the source of nitrogen.</text>
</comment>
<evidence type="ECO:0000256" key="7">
    <source>
        <dbReference type="ARBA" id="ARBA00022975"/>
    </source>
</evidence>
<keyword evidence="13" id="KW-1185">Reference proteome</keyword>
<reference evidence="12 13" key="1">
    <citation type="submission" date="2014-09" db="EMBL/GenBank/DDBJ databases">
        <authorList>
            <person name="Martin A.A."/>
        </authorList>
    </citation>
    <scope>NUCLEOTIDE SEQUENCE</scope>
    <source>
        <strain evidence="13">ED321</strain>
        <strain evidence="12">ED321 Heterogonic</strain>
    </source>
</reference>
<dbReference type="Pfam" id="PF06418">
    <property type="entry name" value="CTP_synth_N"/>
    <property type="match status" value="1"/>
</dbReference>
<dbReference type="GO" id="GO:0003883">
    <property type="term" value="F:CTP synthase activity"/>
    <property type="evidence" value="ECO:0007669"/>
    <property type="project" value="UniProtKB-UniRule"/>
</dbReference>
<reference evidence="14" key="2">
    <citation type="submission" date="2020-12" db="UniProtKB">
        <authorList>
            <consortium name="WormBaseParasite"/>
        </authorList>
    </citation>
    <scope>IDENTIFICATION</scope>
</reference>
<dbReference type="Pfam" id="PF00117">
    <property type="entry name" value="GATase"/>
    <property type="match status" value="1"/>
</dbReference>
<accession>A0A090LNA5</accession>
<dbReference type="SUPFAM" id="SSF52317">
    <property type="entry name" value="Class I glutamine amidotransferase-like"/>
    <property type="match status" value="1"/>
</dbReference>
<dbReference type="Gene3D" id="3.40.50.880">
    <property type="match status" value="2"/>
</dbReference>
<dbReference type="InterPro" id="IPR027417">
    <property type="entry name" value="P-loop_NTPase"/>
</dbReference>
<keyword evidence="7 9" id="KW-0665">Pyrimidine biosynthesis</keyword>
<dbReference type="CTD" id="36383571"/>
<evidence type="ECO:0000313" key="12">
    <source>
        <dbReference type="EMBL" id="CEF71191.2"/>
    </source>
</evidence>
<dbReference type="EMBL" id="LN609530">
    <property type="protein sequence ID" value="CEF71191.2"/>
    <property type="molecule type" value="Genomic_DNA"/>
</dbReference>
<dbReference type="PANTHER" id="PTHR11550:SF0">
    <property type="entry name" value="CTP SYNTHASE-RELATED"/>
    <property type="match status" value="1"/>
</dbReference>
<proteinExistence type="inferred from homology"/>
<feature type="domain" description="CTP synthase N-terminal" evidence="11">
    <location>
        <begin position="8"/>
        <end position="76"/>
    </location>
</feature>
<dbReference type="OrthoDB" id="5850295at2759"/>
<dbReference type="STRING" id="34506.A0A090LNA5"/>
<dbReference type="InterPro" id="IPR017926">
    <property type="entry name" value="GATASE"/>
</dbReference>
<evidence type="ECO:0000313" key="15">
    <source>
        <dbReference type="WormBase" id="SRAE_X000051800"/>
    </source>
</evidence>
<dbReference type="PANTHER" id="PTHR11550">
    <property type="entry name" value="CTP SYNTHASE"/>
    <property type="match status" value="1"/>
</dbReference>
<keyword evidence="3 9" id="KW-0436">Ligase</keyword>
<evidence type="ECO:0000256" key="8">
    <source>
        <dbReference type="ARBA" id="ARBA00047781"/>
    </source>
</evidence>
<evidence type="ECO:0000259" key="11">
    <source>
        <dbReference type="Pfam" id="PF06418"/>
    </source>
</evidence>
<dbReference type="RefSeq" id="XP_024510387.1">
    <property type="nucleotide sequence ID" value="XM_024644871.1"/>
</dbReference>
<dbReference type="InterPro" id="IPR017456">
    <property type="entry name" value="CTP_synthase_N"/>
</dbReference>
<gene>
    <name evidence="12 14 15" type="ORF">SRAE_X000051800</name>
</gene>
<organism evidence="12">
    <name type="scientific">Strongyloides ratti</name>
    <name type="common">Parasitic roundworm</name>
    <dbReference type="NCBI Taxonomy" id="34506"/>
    <lineage>
        <taxon>Eukaryota</taxon>
        <taxon>Metazoa</taxon>
        <taxon>Ecdysozoa</taxon>
        <taxon>Nematoda</taxon>
        <taxon>Chromadorea</taxon>
        <taxon>Rhabditida</taxon>
        <taxon>Tylenchina</taxon>
        <taxon>Panagrolaimomorpha</taxon>
        <taxon>Strongyloidoidea</taxon>
        <taxon>Strongyloididae</taxon>
        <taxon>Strongyloides</taxon>
    </lineage>
</organism>
<dbReference type="WBParaSite" id="SRAE_X000051800.1">
    <property type="protein sequence ID" value="SRAE_X000051800.1"/>
    <property type="gene ID" value="WBGene00266077"/>
</dbReference>
<evidence type="ECO:0000256" key="3">
    <source>
        <dbReference type="ARBA" id="ARBA00022598"/>
    </source>
</evidence>
<evidence type="ECO:0000256" key="6">
    <source>
        <dbReference type="ARBA" id="ARBA00022962"/>
    </source>
</evidence>
<dbReference type="Proteomes" id="UP000035682">
    <property type="component" value="Unplaced"/>
</dbReference>
<protein>
    <recommendedName>
        <fullName evidence="9">CTP synthase</fullName>
        <ecNumber evidence="9">6.3.4.2</ecNumber>
    </recommendedName>
    <alternativeName>
        <fullName evidence="9">UTP--ammonia ligase</fullName>
    </alternativeName>
</protein>
<evidence type="ECO:0000256" key="4">
    <source>
        <dbReference type="ARBA" id="ARBA00022741"/>
    </source>
</evidence>
<dbReference type="GO" id="GO:0005524">
    <property type="term" value="F:ATP binding"/>
    <property type="evidence" value="ECO:0007669"/>
    <property type="project" value="UniProtKB-KW"/>
</dbReference>
<evidence type="ECO:0000259" key="10">
    <source>
        <dbReference type="Pfam" id="PF00117"/>
    </source>
</evidence>
<dbReference type="GeneID" id="36383571"/>
<comment type="pathway">
    <text evidence="1 9">Pyrimidine metabolism; CTP biosynthesis via de novo pathway; CTP from UDP: step 2/2.</text>
</comment>
<dbReference type="InterPro" id="IPR004468">
    <property type="entry name" value="CTP_synthase"/>
</dbReference>
<dbReference type="InterPro" id="IPR029062">
    <property type="entry name" value="Class_I_gatase-like"/>
</dbReference>
<feature type="domain" description="Glutamine amidotransferase" evidence="10">
    <location>
        <begin position="120"/>
        <end position="187"/>
    </location>
</feature>
<dbReference type="SUPFAM" id="SSF52540">
    <property type="entry name" value="P-loop containing nucleoside triphosphate hydrolases"/>
    <property type="match status" value="1"/>
</dbReference>
<keyword evidence="6 9" id="KW-0315">Glutamine amidotransferase</keyword>
<dbReference type="UniPathway" id="UPA00159">
    <property type="reaction ID" value="UER00277"/>
</dbReference>
<comment type="catalytic activity">
    <reaction evidence="8 9">
        <text>UTP + L-glutamine + ATP + H2O = CTP + L-glutamate + ADP + phosphate + 2 H(+)</text>
        <dbReference type="Rhea" id="RHEA:26426"/>
        <dbReference type="ChEBI" id="CHEBI:15377"/>
        <dbReference type="ChEBI" id="CHEBI:15378"/>
        <dbReference type="ChEBI" id="CHEBI:29985"/>
        <dbReference type="ChEBI" id="CHEBI:30616"/>
        <dbReference type="ChEBI" id="CHEBI:37563"/>
        <dbReference type="ChEBI" id="CHEBI:43474"/>
        <dbReference type="ChEBI" id="CHEBI:46398"/>
        <dbReference type="ChEBI" id="CHEBI:58359"/>
        <dbReference type="ChEBI" id="CHEBI:456216"/>
        <dbReference type="EC" id="6.3.4.2"/>
    </reaction>
</comment>
<name>A0A090LNA5_STRRB</name>
<evidence type="ECO:0000313" key="14">
    <source>
        <dbReference type="WBParaSite" id="SRAE_X000051800.1"/>
    </source>
</evidence>
<evidence type="ECO:0000256" key="9">
    <source>
        <dbReference type="RuleBase" id="RU810713"/>
    </source>
</evidence>
<evidence type="ECO:0000256" key="2">
    <source>
        <dbReference type="ARBA" id="ARBA00007533"/>
    </source>
</evidence>
<dbReference type="GO" id="GO:0044210">
    <property type="term" value="P:'de novo' CTP biosynthetic process"/>
    <property type="evidence" value="ECO:0007669"/>
    <property type="project" value="UniProtKB-UniRule"/>
</dbReference>
<evidence type="ECO:0000313" key="13">
    <source>
        <dbReference type="Proteomes" id="UP000035682"/>
    </source>
</evidence>
<keyword evidence="5 9" id="KW-0067">ATP-binding</keyword>
<keyword evidence="4 9" id="KW-0547">Nucleotide-binding</keyword>
<dbReference type="WormBase" id="SRAE_X000051800">
    <property type="protein sequence ID" value="SRP04557"/>
    <property type="gene ID" value="WBGene00266077"/>
</dbReference>
<evidence type="ECO:0000256" key="1">
    <source>
        <dbReference type="ARBA" id="ARBA00005171"/>
    </source>
</evidence>
<dbReference type="GO" id="GO:0042802">
    <property type="term" value="F:identical protein binding"/>
    <property type="evidence" value="ECO:0007669"/>
    <property type="project" value="TreeGrafter"/>
</dbReference>
<evidence type="ECO:0000256" key="5">
    <source>
        <dbReference type="ARBA" id="ARBA00022840"/>
    </source>
</evidence>
<dbReference type="EC" id="6.3.4.2" evidence="9"/>
<dbReference type="GO" id="GO:0019856">
    <property type="term" value="P:pyrimidine nucleobase biosynthetic process"/>
    <property type="evidence" value="ECO:0007669"/>
    <property type="project" value="TreeGrafter"/>
</dbReference>
<comment type="similarity">
    <text evidence="2 9">Belongs to the CTP synthase family.</text>
</comment>
<dbReference type="Gene3D" id="3.40.50.300">
    <property type="entry name" value="P-loop containing nucleotide triphosphate hydrolases"/>
    <property type="match status" value="1"/>
</dbReference>
<sequence>MSNNGGIIRAAGLTPDLIICRSENKLTDNLKNKICQFGLIDSKQIIGVYDCKNIIHVPSLLQKHGIIELIEKRLCLDSSNKLAITAGVTNMFQWFKFANIVDTFTETINIVLVGKYVQIEDAYASINKALKHAATHAKRNVKINYIQSQDLEIETEEKIKKSGFGKRRVEGKILACQYARENKVPFLKRHRHRYEVKPTIVSKLSEAGLLFVGIGVDNSSNTYINKKKTLSANNLIKMTTSSHSESLLQTINEICSISSA</sequence>
<dbReference type="AlphaFoldDB" id="A0A090LNA5"/>